<keyword evidence="2" id="KW-1185">Reference proteome</keyword>
<name>A0A7G9RCH2_9ACTN</name>
<proteinExistence type="predicted"/>
<dbReference type="PANTHER" id="PTHR39683:SF4">
    <property type="entry name" value="COENZYME Q-BINDING PROTEIN COQ10 START DOMAIN-CONTAINING PROTEIN"/>
    <property type="match status" value="1"/>
</dbReference>
<dbReference type="RefSeq" id="WP_187579139.1">
    <property type="nucleotide sequence ID" value="NZ_CP060713.1"/>
</dbReference>
<evidence type="ECO:0000313" key="2">
    <source>
        <dbReference type="Proteomes" id="UP000515947"/>
    </source>
</evidence>
<dbReference type="SUPFAM" id="SSF55961">
    <property type="entry name" value="Bet v1-like"/>
    <property type="match status" value="1"/>
</dbReference>
<dbReference type="PANTHER" id="PTHR39683">
    <property type="entry name" value="CONSERVED PROTEIN TB16.3"/>
    <property type="match status" value="1"/>
</dbReference>
<accession>A0A7G9RCH2</accession>
<evidence type="ECO:0000313" key="1">
    <source>
        <dbReference type="EMBL" id="QNN53297.1"/>
    </source>
</evidence>
<dbReference type="EMBL" id="CP060713">
    <property type="protein sequence ID" value="QNN53297.1"/>
    <property type="molecule type" value="Genomic_DNA"/>
</dbReference>
<dbReference type="InterPro" id="IPR023393">
    <property type="entry name" value="START-like_dom_sf"/>
</dbReference>
<dbReference type="Proteomes" id="UP000515947">
    <property type="component" value="Chromosome"/>
</dbReference>
<dbReference type="KEGG" id="nmes:H9L09_02115"/>
<gene>
    <name evidence="1" type="ORF">H9L09_02115</name>
</gene>
<protein>
    <submittedName>
        <fullName evidence="1">SRPBCC family protein</fullName>
    </submittedName>
</protein>
<dbReference type="Pfam" id="PF10604">
    <property type="entry name" value="Polyketide_cyc2"/>
    <property type="match status" value="1"/>
</dbReference>
<organism evidence="1 2">
    <name type="scientific">Nocardioides mesophilus</name>
    <dbReference type="NCBI Taxonomy" id="433659"/>
    <lineage>
        <taxon>Bacteria</taxon>
        <taxon>Bacillati</taxon>
        <taxon>Actinomycetota</taxon>
        <taxon>Actinomycetes</taxon>
        <taxon>Propionibacteriales</taxon>
        <taxon>Nocardioidaceae</taxon>
        <taxon>Nocardioides</taxon>
    </lineage>
</organism>
<dbReference type="AlphaFoldDB" id="A0A7G9RCH2"/>
<reference evidence="1 2" key="1">
    <citation type="submission" date="2020-08" db="EMBL/GenBank/DDBJ databases">
        <title>Genome sequence of Nocardioides mesophilus KACC 16243T.</title>
        <authorList>
            <person name="Hyun D.-W."/>
            <person name="Bae J.-W."/>
        </authorList>
    </citation>
    <scope>NUCLEOTIDE SEQUENCE [LARGE SCALE GENOMIC DNA]</scope>
    <source>
        <strain evidence="1 2">KACC 16243</strain>
    </source>
</reference>
<dbReference type="InterPro" id="IPR019587">
    <property type="entry name" value="Polyketide_cyclase/dehydratase"/>
</dbReference>
<sequence length="144" mass="16039">MPTDHATDAIEVKASFADVLATLRDVESQPEWIPEILEAELLEVDADGLAVTARFRASATVGTDEYTLSYAHHEDGLSWTMVKGRLQTGQEGRYVIREVAPDRTSVTYDLTIHHNLPLPGFLRNRVIKGLVESTLTGLRKHLED</sequence>
<dbReference type="Gene3D" id="3.30.530.20">
    <property type="match status" value="1"/>
</dbReference>